<dbReference type="Gene3D" id="3.90.470.20">
    <property type="entry name" value="4'-phosphopantetheinyl transferase domain"/>
    <property type="match status" value="2"/>
</dbReference>
<evidence type="ECO:0000313" key="5">
    <source>
        <dbReference type="Proteomes" id="UP000245533"/>
    </source>
</evidence>
<name>A0A316TR18_9BACT</name>
<protein>
    <recommendedName>
        <fullName evidence="3">4'-phosphopantetheinyl transferase domain-containing protein</fullName>
    </recommendedName>
</protein>
<evidence type="ECO:0000313" key="4">
    <source>
        <dbReference type="EMBL" id="PWN07047.1"/>
    </source>
</evidence>
<feature type="domain" description="4'-phosphopantetheinyl transferase" evidence="3">
    <location>
        <begin position="106"/>
        <end position="184"/>
    </location>
</feature>
<gene>
    <name evidence="4" type="ORF">DDZ15_07195</name>
</gene>
<evidence type="ECO:0000256" key="1">
    <source>
        <dbReference type="ARBA" id="ARBA00010990"/>
    </source>
</evidence>
<dbReference type="PANTHER" id="PTHR12215:SF10">
    <property type="entry name" value="L-AMINOADIPATE-SEMIALDEHYDE DEHYDROGENASE-PHOSPHOPANTETHEINYL TRANSFERASE"/>
    <property type="match status" value="1"/>
</dbReference>
<dbReference type="Proteomes" id="UP000245533">
    <property type="component" value="Unassembled WGS sequence"/>
</dbReference>
<accession>A0A316TR18</accession>
<dbReference type="AlphaFoldDB" id="A0A316TR18"/>
<dbReference type="InterPro" id="IPR050559">
    <property type="entry name" value="P-Pant_transferase_sf"/>
</dbReference>
<dbReference type="OrthoDB" id="9808281at2"/>
<comment type="caution">
    <text evidence="4">The sequence shown here is derived from an EMBL/GenBank/DDBJ whole genome shotgun (WGS) entry which is preliminary data.</text>
</comment>
<proteinExistence type="inferred from homology"/>
<dbReference type="EMBL" id="QGGB01000005">
    <property type="protein sequence ID" value="PWN07047.1"/>
    <property type="molecule type" value="Genomic_DNA"/>
</dbReference>
<dbReference type="PANTHER" id="PTHR12215">
    <property type="entry name" value="PHOSPHOPANTETHEINE TRANSFERASE"/>
    <property type="match status" value="1"/>
</dbReference>
<dbReference type="GO" id="GO:0008897">
    <property type="term" value="F:holo-[acyl-carrier-protein] synthase activity"/>
    <property type="evidence" value="ECO:0007669"/>
    <property type="project" value="InterPro"/>
</dbReference>
<dbReference type="InterPro" id="IPR008278">
    <property type="entry name" value="4-PPantetheinyl_Trfase_dom"/>
</dbReference>
<reference evidence="4 5" key="1">
    <citation type="submission" date="2018-05" db="EMBL/GenBank/DDBJ databases">
        <title>Rhodohalobacter halophilus gen. nov., sp. nov., a moderately halophilic member of the family Balneolaceae.</title>
        <authorList>
            <person name="Liu Z.-W."/>
        </authorList>
    </citation>
    <scope>NUCLEOTIDE SEQUENCE [LARGE SCALE GENOMIC DNA]</scope>
    <source>
        <strain evidence="4 5">8A47</strain>
    </source>
</reference>
<keyword evidence="5" id="KW-1185">Reference proteome</keyword>
<organism evidence="4 5">
    <name type="scientific">Rhodohalobacter mucosus</name>
    <dbReference type="NCBI Taxonomy" id="2079485"/>
    <lineage>
        <taxon>Bacteria</taxon>
        <taxon>Pseudomonadati</taxon>
        <taxon>Balneolota</taxon>
        <taxon>Balneolia</taxon>
        <taxon>Balneolales</taxon>
        <taxon>Balneolaceae</taxon>
        <taxon>Rhodohalobacter</taxon>
    </lineage>
</organism>
<dbReference type="GO" id="GO:0019878">
    <property type="term" value="P:lysine biosynthetic process via aminoadipic acid"/>
    <property type="evidence" value="ECO:0007669"/>
    <property type="project" value="TreeGrafter"/>
</dbReference>
<dbReference type="SUPFAM" id="SSF56214">
    <property type="entry name" value="4'-phosphopantetheinyl transferase"/>
    <property type="match status" value="1"/>
</dbReference>
<keyword evidence="2" id="KW-0808">Transferase</keyword>
<dbReference type="Pfam" id="PF01648">
    <property type="entry name" value="ACPS"/>
    <property type="match status" value="1"/>
</dbReference>
<evidence type="ECO:0000256" key="2">
    <source>
        <dbReference type="ARBA" id="ARBA00022679"/>
    </source>
</evidence>
<comment type="similarity">
    <text evidence="1">Belongs to the P-Pant transferase superfamily. Gsp/Sfp/HetI/AcpT family.</text>
</comment>
<dbReference type="RefSeq" id="WP_109646396.1">
    <property type="nucleotide sequence ID" value="NZ_QGGB01000005.1"/>
</dbReference>
<dbReference type="GO" id="GO:0000287">
    <property type="term" value="F:magnesium ion binding"/>
    <property type="evidence" value="ECO:0007669"/>
    <property type="project" value="InterPro"/>
</dbReference>
<dbReference type="GO" id="GO:0005829">
    <property type="term" value="C:cytosol"/>
    <property type="evidence" value="ECO:0007669"/>
    <property type="project" value="TreeGrafter"/>
</dbReference>
<sequence length="218" mass="24973">MSYVIDTIPEVLFEQIQHHGLPEEILSGYEPLRVETSGGDIDTSQSITGTLLIKKIADRCMDVSRIDVYTEKYEKPKAFIGSREVSVSFSHTTDALAAAVSEKYNVGLDMESMGRPVHKRLAERMKHFEESPLLYEQNEWIRIWTLKEAALKMIGTGLRKPMNSVSIIQMDKYGFSVQFDDGMRAKICSFPNHGHWISICYRQLPKKHIIDSKRLHII</sequence>
<dbReference type="InterPro" id="IPR037143">
    <property type="entry name" value="4-PPantetheinyl_Trfase_dom_sf"/>
</dbReference>
<evidence type="ECO:0000259" key="3">
    <source>
        <dbReference type="Pfam" id="PF01648"/>
    </source>
</evidence>